<dbReference type="Pfam" id="PF05253">
    <property type="entry name" value="zf-U11-48K"/>
    <property type="match status" value="2"/>
</dbReference>
<keyword evidence="2" id="KW-0863">Zinc-finger</keyword>
<comment type="caution">
    <text evidence="6">The sequence shown here is derived from an EMBL/GenBank/DDBJ whole genome shotgun (WGS) entry which is preliminary data.</text>
</comment>
<feature type="region of interest" description="Disordered" evidence="4">
    <location>
        <begin position="195"/>
        <end position="218"/>
    </location>
</feature>
<dbReference type="PROSITE" id="PS51800">
    <property type="entry name" value="ZF_CHHC_U11_48K"/>
    <property type="match status" value="2"/>
</dbReference>
<organism evidence="6 7">
    <name type="scientific">Porites evermanni</name>
    <dbReference type="NCBI Taxonomy" id="104178"/>
    <lineage>
        <taxon>Eukaryota</taxon>
        <taxon>Metazoa</taxon>
        <taxon>Cnidaria</taxon>
        <taxon>Anthozoa</taxon>
        <taxon>Hexacorallia</taxon>
        <taxon>Scleractinia</taxon>
        <taxon>Fungiina</taxon>
        <taxon>Poritidae</taxon>
        <taxon>Porites</taxon>
    </lineage>
</organism>
<proteinExistence type="predicted"/>
<evidence type="ECO:0000256" key="1">
    <source>
        <dbReference type="ARBA" id="ARBA00022723"/>
    </source>
</evidence>
<dbReference type="Proteomes" id="UP001159427">
    <property type="component" value="Unassembled WGS sequence"/>
</dbReference>
<feature type="compositionally biased region" description="Polar residues" evidence="4">
    <location>
        <begin position="201"/>
        <end position="213"/>
    </location>
</feature>
<evidence type="ECO:0000256" key="3">
    <source>
        <dbReference type="ARBA" id="ARBA00022833"/>
    </source>
</evidence>
<protein>
    <recommendedName>
        <fullName evidence="5">CHHC U11-48K-type domain-containing protein</fullName>
    </recommendedName>
</protein>
<evidence type="ECO:0000256" key="2">
    <source>
        <dbReference type="ARBA" id="ARBA00022771"/>
    </source>
</evidence>
<feature type="compositionally biased region" description="Acidic residues" evidence="4">
    <location>
        <begin position="135"/>
        <end position="144"/>
    </location>
</feature>
<evidence type="ECO:0000313" key="6">
    <source>
        <dbReference type="EMBL" id="CAH3016344.1"/>
    </source>
</evidence>
<feature type="domain" description="CHHC U11-48K-type" evidence="5">
    <location>
        <begin position="46"/>
        <end position="73"/>
    </location>
</feature>
<accession>A0ABN8LL16</accession>
<keyword evidence="1" id="KW-0479">Metal-binding</keyword>
<sequence>MSESDQELEEADQLFTCPYDTTHSLTIARMGRHLIECREKHSISEKAICPFNDKHAIAAPEMEYHKLVCHDKPPENEMNHKGSNKCDEDGENPAKGLFESFSSRTSFSLTSCETTTTGCESGLDLVGGIRNCDSSTEETDEDTMISDSELAPNDDKQQARDGLKDGCCDDMRENDLVLPIEELKSPNHNISIEKQLEQSESDTASSGTNSSIGTDEEERFDYTKYIPSKDLREDFLKLIGQPRNGMQVQDARYQLVSQPYNVQQWPPGYSFVPAQYQTHNGYHGPGVQPAFIPFANSYNMIPGVYTGSYSFHNQSPAPGGFIQSPGQGYDFNVYPAARPNYHRPCYRRRNHYNTYSSRFNNHKHYNSHNHENHNGTVMNGYNQSENGFCESSDCFLNKMNGVANRNDTSQTQTTCLTNGCENPDQHMQNGGKLDEIDCQQQFVDIGDVPDKPLCGSAKENGQENFCSTAQEALKKSENDKQIRKIRKKLTEITGLEEKQRQGVNLDCDQLKKLSRKSEYEGQLRSLSST</sequence>
<evidence type="ECO:0000256" key="4">
    <source>
        <dbReference type="SAM" id="MobiDB-lite"/>
    </source>
</evidence>
<evidence type="ECO:0000313" key="7">
    <source>
        <dbReference type="Proteomes" id="UP001159427"/>
    </source>
</evidence>
<feature type="domain" description="CHHC U11-48K-type" evidence="5">
    <location>
        <begin position="14"/>
        <end position="41"/>
    </location>
</feature>
<gene>
    <name evidence="6" type="ORF">PEVE_00028161</name>
</gene>
<reference evidence="6 7" key="1">
    <citation type="submission" date="2022-05" db="EMBL/GenBank/DDBJ databases">
        <authorList>
            <consortium name="Genoscope - CEA"/>
            <person name="William W."/>
        </authorList>
    </citation>
    <scope>NUCLEOTIDE SEQUENCE [LARGE SCALE GENOMIC DNA]</scope>
</reference>
<dbReference type="EMBL" id="CALNXI010000039">
    <property type="protein sequence ID" value="CAH3016344.1"/>
    <property type="molecule type" value="Genomic_DNA"/>
</dbReference>
<feature type="region of interest" description="Disordered" evidence="4">
    <location>
        <begin position="130"/>
        <end position="168"/>
    </location>
</feature>
<dbReference type="InterPro" id="IPR022776">
    <property type="entry name" value="TRM13/UPF0224_CHHC_Znf_dom"/>
</dbReference>
<name>A0ABN8LL16_9CNID</name>
<keyword evidence="3" id="KW-0862">Zinc</keyword>
<evidence type="ECO:0000259" key="5">
    <source>
        <dbReference type="PROSITE" id="PS51800"/>
    </source>
</evidence>
<keyword evidence="7" id="KW-1185">Reference proteome</keyword>
<feature type="compositionally biased region" description="Basic and acidic residues" evidence="4">
    <location>
        <begin position="153"/>
        <end position="168"/>
    </location>
</feature>